<dbReference type="KEGG" id="cput:CONPUDRAFT_32042"/>
<keyword evidence="3" id="KW-1185">Reference proteome</keyword>
<gene>
    <name evidence="2" type="ORF">CONPUDRAFT_32042</name>
</gene>
<feature type="non-terminal residue" evidence="2">
    <location>
        <position position="363"/>
    </location>
</feature>
<dbReference type="Pfam" id="PF08240">
    <property type="entry name" value="ADH_N"/>
    <property type="match status" value="1"/>
</dbReference>
<dbReference type="InterPro" id="IPR047122">
    <property type="entry name" value="Trans-enoyl_RdTase-like"/>
</dbReference>
<name>A0A5M3MH24_CONPW</name>
<dbReference type="Gene3D" id="3.90.180.10">
    <property type="entry name" value="Medium-chain alcohol dehydrogenases, catalytic domain"/>
    <property type="match status" value="1"/>
</dbReference>
<dbReference type="InterPro" id="IPR013149">
    <property type="entry name" value="ADH-like_C"/>
</dbReference>
<feature type="non-terminal residue" evidence="2">
    <location>
        <position position="1"/>
    </location>
</feature>
<dbReference type="SMART" id="SM00829">
    <property type="entry name" value="PKS_ER"/>
    <property type="match status" value="1"/>
</dbReference>
<dbReference type="InterPro" id="IPR036291">
    <property type="entry name" value="NAD(P)-bd_dom_sf"/>
</dbReference>
<dbReference type="CDD" id="cd08249">
    <property type="entry name" value="enoyl_reductase_like"/>
    <property type="match status" value="1"/>
</dbReference>
<dbReference type="SUPFAM" id="SSF51735">
    <property type="entry name" value="NAD(P)-binding Rossmann-fold domains"/>
    <property type="match status" value="1"/>
</dbReference>
<dbReference type="GeneID" id="19206724"/>
<dbReference type="PANTHER" id="PTHR45348">
    <property type="entry name" value="HYPOTHETICAL OXIDOREDUCTASE (EUROFUNG)"/>
    <property type="match status" value="1"/>
</dbReference>
<sequence length="363" mass="38123">QKAFMLPSRRGEFIVGTRPVPTPGRGELLIRVEAAALNPIDWKIQAETEGEITTEYPVVLGLGTAGVVVEVGDGVAGFDVGDNVYVVVTPGILARNDYCSLQQYTLGVAVYTSKIPPNITFDQAASIPVGLDPPAIGFFGPHNAKLTSPIDKPGTYQGQSVVILGGSGSVGFYAIQLARLAGFSTIITTASPRHTALLKSIGATHVVDRRLPRASIVRLIHEVHEEVHREAGAPPALKLLYDAVSEPATLALGREILAPAGGGGHMLVVLPSAVPVPVPGTEETGAGACTVGFSFGSPHTPEHAEFGKVYWAKVYEWFRGGTIVPNKVEVLPGGLHGVAGGLERLRAGKVSGYKLVVRPQETV</sequence>
<feature type="domain" description="Enoyl reductase (ER)" evidence="1">
    <location>
        <begin position="11"/>
        <end position="357"/>
    </location>
</feature>
<evidence type="ECO:0000313" key="2">
    <source>
        <dbReference type="EMBL" id="EIW78306.1"/>
    </source>
</evidence>
<dbReference type="SUPFAM" id="SSF50129">
    <property type="entry name" value="GroES-like"/>
    <property type="match status" value="1"/>
</dbReference>
<accession>A0A5M3MH24</accession>
<dbReference type="RefSeq" id="XP_007771085.1">
    <property type="nucleotide sequence ID" value="XM_007772895.2"/>
</dbReference>
<dbReference type="InterPro" id="IPR020843">
    <property type="entry name" value="ER"/>
</dbReference>
<comment type="caution">
    <text evidence="2">The sequence shown here is derived from an EMBL/GenBank/DDBJ whole genome shotgun (WGS) entry which is preliminary data.</text>
</comment>
<evidence type="ECO:0000259" key="1">
    <source>
        <dbReference type="SMART" id="SM00829"/>
    </source>
</evidence>
<dbReference type="PANTHER" id="PTHR45348:SF2">
    <property type="entry name" value="ZINC-TYPE ALCOHOL DEHYDROGENASE-LIKE PROTEIN C2E1P3.01"/>
    <property type="match status" value="1"/>
</dbReference>
<evidence type="ECO:0000313" key="3">
    <source>
        <dbReference type="Proteomes" id="UP000053558"/>
    </source>
</evidence>
<organism evidence="2 3">
    <name type="scientific">Coniophora puteana (strain RWD-64-598)</name>
    <name type="common">Brown rot fungus</name>
    <dbReference type="NCBI Taxonomy" id="741705"/>
    <lineage>
        <taxon>Eukaryota</taxon>
        <taxon>Fungi</taxon>
        <taxon>Dikarya</taxon>
        <taxon>Basidiomycota</taxon>
        <taxon>Agaricomycotina</taxon>
        <taxon>Agaricomycetes</taxon>
        <taxon>Agaricomycetidae</taxon>
        <taxon>Boletales</taxon>
        <taxon>Coniophorineae</taxon>
        <taxon>Coniophoraceae</taxon>
        <taxon>Coniophora</taxon>
    </lineage>
</organism>
<dbReference type="OrthoDB" id="3233595at2759"/>
<reference evidence="3" key="1">
    <citation type="journal article" date="2012" name="Science">
        <title>The Paleozoic origin of enzymatic lignin decomposition reconstructed from 31 fungal genomes.</title>
        <authorList>
            <person name="Floudas D."/>
            <person name="Binder M."/>
            <person name="Riley R."/>
            <person name="Barry K."/>
            <person name="Blanchette R.A."/>
            <person name="Henrissat B."/>
            <person name="Martinez A.T."/>
            <person name="Otillar R."/>
            <person name="Spatafora J.W."/>
            <person name="Yadav J.S."/>
            <person name="Aerts A."/>
            <person name="Benoit I."/>
            <person name="Boyd A."/>
            <person name="Carlson A."/>
            <person name="Copeland A."/>
            <person name="Coutinho P.M."/>
            <person name="de Vries R.P."/>
            <person name="Ferreira P."/>
            <person name="Findley K."/>
            <person name="Foster B."/>
            <person name="Gaskell J."/>
            <person name="Glotzer D."/>
            <person name="Gorecki P."/>
            <person name="Heitman J."/>
            <person name="Hesse C."/>
            <person name="Hori C."/>
            <person name="Igarashi K."/>
            <person name="Jurgens J.A."/>
            <person name="Kallen N."/>
            <person name="Kersten P."/>
            <person name="Kohler A."/>
            <person name="Kuees U."/>
            <person name="Kumar T.K.A."/>
            <person name="Kuo A."/>
            <person name="LaButti K."/>
            <person name="Larrondo L.F."/>
            <person name="Lindquist E."/>
            <person name="Ling A."/>
            <person name="Lombard V."/>
            <person name="Lucas S."/>
            <person name="Lundell T."/>
            <person name="Martin R."/>
            <person name="McLaughlin D.J."/>
            <person name="Morgenstern I."/>
            <person name="Morin E."/>
            <person name="Murat C."/>
            <person name="Nagy L.G."/>
            <person name="Nolan M."/>
            <person name="Ohm R.A."/>
            <person name="Patyshakuliyeva A."/>
            <person name="Rokas A."/>
            <person name="Ruiz-Duenas F.J."/>
            <person name="Sabat G."/>
            <person name="Salamov A."/>
            <person name="Samejima M."/>
            <person name="Schmutz J."/>
            <person name="Slot J.C."/>
            <person name="St John F."/>
            <person name="Stenlid J."/>
            <person name="Sun H."/>
            <person name="Sun S."/>
            <person name="Syed K."/>
            <person name="Tsang A."/>
            <person name="Wiebenga A."/>
            <person name="Young D."/>
            <person name="Pisabarro A."/>
            <person name="Eastwood D.C."/>
            <person name="Martin F."/>
            <person name="Cullen D."/>
            <person name="Grigoriev I.V."/>
            <person name="Hibbett D.S."/>
        </authorList>
    </citation>
    <scope>NUCLEOTIDE SEQUENCE [LARGE SCALE GENOMIC DNA]</scope>
    <source>
        <strain evidence="3">RWD-64-598 SS2</strain>
    </source>
</reference>
<dbReference type="GO" id="GO:0016651">
    <property type="term" value="F:oxidoreductase activity, acting on NAD(P)H"/>
    <property type="evidence" value="ECO:0007669"/>
    <property type="project" value="InterPro"/>
</dbReference>
<dbReference type="EMBL" id="JH711582">
    <property type="protein sequence ID" value="EIW78306.1"/>
    <property type="molecule type" value="Genomic_DNA"/>
</dbReference>
<dbReference type="InterPro" id="IPR013154">
    <property type="entry name" value="ADH-like_N"/>
</dbReference>
<dbReference type="Proteomes" id="UP000053558">
    <property type="component" value="Unassembled WGS sequence"/>
</dbReference>
<dbReference type="InterPro" id="IPR011032">
    <property type="entry name" value="GroES-like_sf"/>
</dbReference>
<proteinExistence type="predicted"/>
<dbReference type="Pfam" id="PF00107">
    <property type="entry name" value="ADH_zinc_N"/>
    <property type="match status" value="1"/>
</dbReference>
<protein>
    <submittedName>
        <fullName evidence="2">GroES-like protein</fullName>
    </submittedName>
</protein>
<dbReference type="AlphaFoldDB" id="A0A5M3MH24"/>
<dbReference type="Gene3D" id="3.40.50.720">
    <property type="entry name" value="NAD(P)-binding Rossmann-like Domain"/>
    <property type="match status" value="1"/>
</dbReference>
<dbReference type="OMA" id="FVAKADY"/>